<evidence type="ECO:0000256" key="4">
    <source>
        <dbReference type="ARBA" id="ARBA00022991"/>
    </source>
</evidence>
<dbReference type="RefSeq" id="WP_278018101.1">
    <property type="nucleotide sequence ID" value="NZ_JARRRY010000003.1"/>
</dbReference>
<dbReference type="Gene3D" id="3.40.50.620">
    <property type="entry name" value="HUPs"/>
    <property type="match status" value="1"/>
</dbReference>
<evidence type="ECO:0000256" key="5">
    <source>
        <dbReference type="RuleBase" id="RU004182"/>
    </source>
</evidence>
<reference evidence="7 8" key="1">
    <citation type="submission" date="2023-04" db="EMBL/GenBank/DDBJ databases">
        <title>Ectobacillus antri isolated from activated sludge.</title>
        <authorList>
            <person name="Yan P."/>
            <person name="Liu X."/>
        </authorList>
    </citation>
    <scope>NUCLEOTIDE SEQUENCE [LARGE SCALE GENOMIC DNA]</scope>
    <source>
        <strain evidence="7 8">C18H</strain>
    </source>
</reference>
<dbReference type="InterPro" id="IPR014729">
    <property type="entry name" value="Rossmann-like_a/b/a_fold"/>
</dbReference>
<dbReference type="Pfam" id="PF03441">
    <property type="entry name" value="FAD_binding_7"/>
    <property type="match status" value="1"/>
</dbReference>
<dbReference type="InterPro" id="IPR005101">
    <property type="entry name" value="Cryptochr/Photolyase_FAD-bd"/>
</dbReference>
<dbReference type="EMBL" id="JARULN010000005">
    <property type="protein sequence ID" value="MDG5753910.1"/>
    <property type="molecule type" value="Genomic_DNA"/>
</dbReference>
<dbReference type="PROSITE" id="PS00394">
    <property type="entry name" value="DNA_PHOTOLYASES_1_1"/>
    <property type="match status" value="1"/>
</dbReference>
<dbReference type="PANTHER" id="PTHR11455:SF9">
    <property type="entry name" value="CRYPTOCHROME CIRCADIAN CLOCK 5 ISOFORM X1"/>
    <property type="match status" value="1"/>
</dbReference>
<evidence type="ECO:0000313" key="7">
    <source>
        <dbReference type="EMBL" id="MDG5753910.1"/>
    </source>
</evidence>
<comment type="caution">
    <text evidence="7">The sequence shown here is derived from an EMBL/GenBank/DDBJ whole genome shotgun (WGS) entry which is preliminary data.</text>
</comment>
<keyword evidence="4 5" id="KW-0157">Chromophore</keyword>
<dbReference type="InterPro" id="IPR036155">
    <property type="entry name" value="Crypto/Photolyase_N_sf"/>
</dbReference>
<organism evidence="7 8">
    <name type="scientific">Ectobacillus antri</name>
    <dbReference type="NCBI Taxonomy" id="2486280"/>
    <lineage>
        <taxon>Bacteria</taxon>
        <taxon>Bacillati</taxon>
        <taxon>Bacillota</taxon>
        <taxon>Bacilli</taxon>
        <taxon>Bacillales</taxon>
        <taxon>Bacillaceae</taxon>
        <taxon>Ectobacillus</taxon>
    </lineage>
</organism>
<dbReference type="InterPro" id="IPR018394">
    <property type="entry name" value="DNA_photolyase_1_CS_C"/>
</dbReference>
<evidence type="ECO:0000256" key="2">
    <source>
        <dbReference type="ARBA" id="ARBA00022630"/>
    </source>
</evidence>
<evidence type="ECO:0000259" key="6">
    <source>
        <dbReference type="PROSITE" id="PS51645"/>
    </source>
</evidence>
<dbReference type="InterPro" id="IPR002081">
    <property type="entry name" value="Cryptochrome/DNA_photolyase_1"/>
</dbReference>
<dbReference type="PROSITE" id="PS00691">
    <property type="entry name" value="DNA_PHOTOLYASES_1_2"/>
    <property type="match status" value="1"/>
</dbReference>
<dbReference type="PRINTS" id="PR00147">
    <property type="entry name" value="DNAPHOTLYASE"/>
</dbReference>
<keyword evidence="2 5" id="KW-0285">Flavoprotein</keyword>
<dbReference type="Gene3D" id="1.10.579.10">
    <property type="entry name" value="DNA Cyclobutane Dipyrimidine Photolyase, subunit A, domain 3"/>
    <property type="match status" value="1"/>
</dbReference>
<dbReference type="InterPro" id="IPR036134">
    <property type="entry name" value="Crypto/Photolyase_FAD-like_sf"/>
</dbReference>
<gene>
    <name evidence="7" type="ORF">P6P90_07980</name>
</gene>
<dbReference type="PROSITE" id="PS51645">
    <property type="entry name" value="PHR_CRY_ALPHA_BETA"/>
    <property type="match status" value="1"/>
</dbReference>
<sequence length="469" mass="54675">MKQRIIVWFRKDFRLYDNPALYSAALRGKVLPVYIYDEKYEGSWRTGSASKWWLHSALYDIKERLAELNIPFIIQKGNSLTILRKIIRDTNADALYLNVRHEPHAYQQDQEIMKQLRQEDIVCHTFESHLLLPSHTVKKANGEPYKVFTPYYKAFLNQMVPKPFPIPELISFSYKDTLQIEDLQLLPKVNWIDDIAKNWEPTERAAYVKLRTFASHKIVDYEMGRDFPSHALHSAISPYLAFGQLSPRAVYHYIASKQEGHAFIRQLIWREFAYHLLHHFPHTVTEPLNGNFQYFPWRDDEDSFEAWSKGRTGYPLVDAGMRELWATGFMHNRVRMVVSSFLVKHLLIPWQKGAAWFWDTLVDADLANNTMGWQWVAGSGADAAPYFRIFNPVTQGEKFDDTGEYVRKWVPELGSLPNKYIHKPWIAPKNVLDEANVILGITYPYPIVDHAAARARALHAYEAMKKSLS</sequence>
<dbReference type="SUPFAM" id="SSF52425">
    <property type="entry name" value="Cryptochrome/photolyase, N-terminal domain"/>
    <property type="match status" value="1"/>
</dbReference>
<dbReference type="PANTHER" id="PTHR11455">
    <property type="entry name" value="CRYPTOCHROME"/>
    <property type="match status" value="1"/>
</dbReference>
<accession>A0ABT6H4D6</accession>
<dbReference type="SUPFAM" id="SSF48173">
    <property type="entry name" value="Cryptochrome/photolyase FAD-binding domain"/>
    <property type="match status" value="1"/>
</dbReference>
<keyword evidence="8" id="KW-1185">Reference proteome</keyword>
<proteinExistence type="inferred from homology"/>
<evidence type="ECO:0000256" key="3">
    <source>
        <dbReference type="ARBA" id="ARBA00022827"/>
    </source>
</evidence>
<dbReference type="EC" id="4.1.99.3" evidence="7"/>
<dbReference type="Gene3D" id="1.25.40.80">
    <property type="match status" value="1"/>
</dbReference>
<dbReference type="Pfam" id="PF00875">
    <property type="entry name" value="DNA_photolyase"/>
    <property type="match status" value="1"/>
</dbReference>
<name>A0ABT6H4D6_9BACI</name>
<evidence type="ECO:0000256" key="1">
    <source>
        <dbReference type="ARBA" id="ARBA00001974"/>
    </source>
</evidence>
<dbReference type="GO" id="GO:0003904">
    <property type="term" value="F:deoxyribodipyrimidine photo-lyase activity"/>
    <property type="evidence" value="ECO:0007669"/>
    <property type="project" value="UniProtKB-EC"/>
</dbReference>
<keyword evidence="3 5" id="KW-0274">FAD</keyword>
<comment type="similarity">
    <text evidence="5">Belongs to the DNA photolyase family.</text>
</comment>
<dbReference type="Proteomes" id="UP001218246">
    <property type="component" value="Unassembled WGS sequence"/>
</dbReference>
<evidence type="ECO:0000313" key="8">
    <source>
        <dbReference type="Proteomes" id="UP001218246"/>
    </source>
</evidence>
<keyword evidence="7" id="KW-0456">Lyase</keyword>
<protein>
    <submittedName>
        <fullName evidence="7">Deoxyribodipyrimidine photo-lyase</fullName>
        <ecNumber evidence="7">4.1.99.3</ecNumber>
    </submittedName>
</protein>
<dbReference type="InterPro" id="IPR006050">
    <property type="entry name" value="DNA_photolyase_N"/>
</dbReference>
<feature type="domain" description="Photolyase/cryptochrome alpha/beta" evidence="6">
    <location>
        <begin position="3"/>
        <end position="131"/>
    </location>
</feature>
<comment type="cofactor">
    <cofactor evidence="1">
        <name>FAD</name>
        <dbReference type="ChEBI" id="CHEBI:57692"/>
    </cofactor>
</comment>